<dbReference type="Proteomes" id="UP001334248">
    <property type="component" value="Unassembled WGS sequence"/>
</dbReference>
<evidence type="ECO:0008006" key="4">
    <source>
        <dbReference type="Google" id="ProtNLM"/>
    </source>
</evidence>
<accession>A0ABR0RZ75</accession>
<evidence type="ECO:0000256" key="1">
    <source>
        <dbReference type="SAM" id="SignalP"/>
    </source>
</evidence>
<gene>
    <name evidence="2" type="ORF">PMZ80_000023</name>
</gene>
<keyword evidence="1" id="KW-0732">Signal</keyword>
<evidence type="ECO:0000313" key="2">
    <source>
        <dbReference type="EMBL" id="KAK5945885.1"/>
    </source>
</evidence>
<keyword evidence="3" id="KW-1185">Reference proteome</keyword>
<comment type="caution">
    <text evidence="2">The sequence shown here is derived from an EMBL/GenBank/DDBJ whole genome shotgun (WGS) entry which is preliminary data.</text>
</comment>
<feature type="chain" id="PRO_5047246120" description="Antifreeze protein" evidence="1">
    <location>
        <begin position="22"/>
        <end position="109"/>
    </location>
</feature>
<organism evidence="2 3">
    <name type="scientific">Knufia obscura</name>
    <dbReference type="NCBI Taxonomy" id="1635080"/>
    <lineage>
        <taxon>Eukaryota</taxon>
        <taxon>Fungi</taxon>
        <taxon>Dikarya</taxon>
        <taxon>Ascomycota</taxon>
        <taxon>Pezizomycotina</taxon>
        <taxon>Eurotiomycetes</taxon>
        <taxon>Chaetothyriomycetidae</taxon>
        <taxon>Chaetothyriales</taxon>
        <taxon>Trichomeriaceae</taxon>
        <taxon>Knufia</taxon>
    </lineage>
</organism>
<reference evidence="2 3" key="1">
    <citation type="journal article" date="2023" name="Res Sq">
        <title>Genomic and morphological characterization of Knufia obscura isolated from the Mars 2020 spacecraft assembly facility.</title>
        <authorList>
            <person name="Chander A.M."/>
            <person name="Teixeira M.M."/>
            <person name="Singh N.K."/>
            <person name="Williams M.P."/>
            <person name="Parker C.W."/>
            <person name="Leo P."/>
            <person name="Stajich J.E."/>
            <person name="Torok T."/>
            <person name="Tighe S."/>
            <person name="Mason C.E."/>
            <person name="Venkateswaran K."/>
        </authorList>
    </citation>
    <scope>NUCLEOTIDE SEQUENCE [LARGE SCALE GENOMIC DNA]</scope>
    <source>
        <strain evidence="2 3">CCFEE 5817</strain>
    </source>
</reference>
<name>A0ABR0RZ75_9EURO</name>
<proteinExistence type="predicted"/>
<dbReference type="EMBL" id="JAVHJV010000001">
    <property type="protein sequence ID" value="KAK5945885.1"/>
    <property type="molecule type" value="Genomic_DNA"/>
</dbReference>
<dbReference type="RefSeq" id="XP_064733975.1">
    <property type="nucleotide sequence ID" value="XM_064868478.1"/>
</dbReference>
<dbReference type="GeneID" id="89993472"/>
<feature type="signal peptide" evidence="1">
    <location>
        <begin position="1"/>
        <end position="21"/>
    </location>
</feature>
<evidence type="ECO:0000313" key="3">
    <source>
        <dbReference type="Proteomes" id="UP001334248"/>
    </source>
</evidence>
<sequence>MMKYIAAILAVASTNILSVHAAGVGNEAAAKACIGFPKHSMICLTDISYVICSGDESRPQTETFVIPGAKCIQGIVGKVKDTQTMVPATATRTFALHSYGATAAPTATE</sequence>
<protein>
    <recommendedName>
        <fullName evidence="4">Antifreeze protein</fullName>
    </recommendedName>
</protein>